<name>A0AAN9PPF2_CANGL</name>
<proteinExistence type="predicted"/>
<reference evidence="1 2" key="1">
    <citation type="submission" date="2024-01" db="EMBL/GenBank/DDBJ databases">
        <title>The genomes of 5 underutilized Papilionoideae crops provide insights into root nodulation and disease resistanc.</title>
        <authorList>
            <person name="Jiang F."/>
        </authorList>
    </citation>
    <scope>NUCLEOTIDE SEQUENCE [LARGE SCALE GENOMIC DNA]</scope>
    <source>
        <strain evidence="1">LVBAO_FW01</strain>
        <tissue evidence="1">Leaves</tissue>
    </source>
</reference>
<dbReference type="Proteomes" id="UP001367508">
    <property type="component" value="Unassembled WGS sequence"/>
</dbReference>
<sequence>MDWVTRLGSGPHAFTRHFDDITSLSSSCTVNLGWFFPVLRLILKAESSLIYSCRHILSVVVDRDTTGNAEKMCFLDCSSVSEIHKVIPLLSMPLFMLDKSGPLIYSSFISYSLMLNRHTSFFRVPVLLIHDLCEDG</sequence>
<keyword evidence="2" id="KW-1185">Reference proteome</keyword>
<organism evidence="1 2">
    <name type="scientific">Canavalia gladiata</name>
    <name type="common">Sword bean</name>
    <name type="synonym">Dolichos gladiatus</name>
    <dbReference type="NCBI Taxonomy" id="3824"/>
    <lineage>
        <taxon>Eukaryota</taxon>
        <taxon>Viridiplantae</taxon>
        <taxon>Streptophyta</taxon>
        <taxon>Embryophyta</taxon>
        <taxon>Tracheophyta</taxon>
        <taxon>Spermatophyta</taxon>
        <taxon>Magnoliopsida</taxon>
        <taxon>eudicotyledons</taxon>
        <taxon>Gunneridae</taxon>
        <taxon>Pentapetalae</taxon>
        <taxon>rosids</taxon>
        <taxon>fabids</taxon>
        <taxon>Fabales</taxon>
        <taxon>Fabaceae</taxon>
        <taxon>Papilionoideae</taxon>
        <taxon>50 kb inversion clade</taxon>
        <taxon>NPAAA clade</taxon>
        <taxon>indigoferoid/millettioid clade</taxon>
        <taxon>Phaseoleae</taxon>
        <taxon>Canavalia</taxon>
    </lineage>
</organism>
<comment type="caution">
    <text evidence="1">The sequence shown here is derived from an EMBL/GenBank/DDBJ whole genome shotgun (WGS) entry which is preliminary data.</text>
</comment>
<protein>
    <submittedName>
        <fullName evidence="1">Uncharacterized protein</fullName>
    </submittedName>
</protein>
<evidence type="ECO:0000313" key="1">
    <source>
        <dbReference type="EMBL" id="KAK7305509.1"/>
    </source>
</evidence>
<accession>A0AAN9PPF2</accession>
<gene>
    <name evidence="1" type="ORF">VNO77_43415</name>
</gene>
<dbReference type="EMBL" id="JAYMYQ010000011">
    <property type="protein sequence ID" value="KAK7305509.1"/>
    <property type="molecule type" value="Genomic_DNA"/>
</dbReference>
<dbReference type="AlphaFoldDB" id="A0AAN9PPF2"/>
<evidence type="ECO:0000313" key="2">
    <source>
        <dbReference type="Proteomes" id="UP001367508"/>
    </source>
</evidence>